<dbReference type="Proteomes" id="UP000009170">
    <property type="component" value="Unassembled WGS sequence"/>
</dbReference>
<dbReference type="PANTHER" id="PTHR10133:SF62">
    <property type="entry name" value="DNA POLYMERASE THETA"/>
    <property type="match status" value="1"/>
</dbReference>
<proteinExistence type="predicted"/>
<dbReference type="GO" id="GO:0006261">
    <property type="term" value="P:DNA-templated DNA replication"/>
    <property type="evidence" value="ECO:0007669"/>
    <property type="project" value="InterPro"/>
</dbReference>
<protein>
    <submittedName>
        <fullName evidence="3">DNA polymerase A</fullName>
    </submittedName>
</protein>
<dbReference type="Gene3D" id="1.20.1060.10">
    <property type="entry name" value="Taq DNA Polymerase, Chain T, domain 4"/>
    <property type="match status" value="1"/>
</dbReference>
<evidence type="ECO:0000256" key="1">
    <source>
        <dbReference type="SAM" id="MobiDB-lite"/>
    </source>
</evidence>
<reference evidence="4" key="1">
    <citation type="journal article" date="2006" name="Proc. Natl. Acad. Sci. U.S.A.">
        <title>Genome analysis of the smallest free-living eukaryote Ostreococcus tauri unveils many unique features.</title>
        <authorList>
            <person name="Derelle E."/>
            <person name="Ferraz C."/>
            <person name="Rombauts S."/>
            <person name="Rouze P."/>
            <person name="Worden A.Z."/>
            <person name="Robbens S."/>
            <person name="Partensky F."/>
            <person name="Degroeve S."/>
            <person name="Echeynie S."/>
            <person name="Cooke R."/>
            <person name="Saeys Y."/>
            <person name="Wuyts J."/>
            <person name="Jabbari K."/>
            <person name="Bowler C."/>
            <person name="Panaud O."/>
            <person name="Piegu B."/>
            <person name="Ball S.G."/>
            <person name="Ral J.-P."/>
            <person name="Bouget F.-Y."/>
            <person name="Piganeau G."/>
            <person name="De Baets B."/>
            <person name="Picard A."/>
            <person name="Delseny M."/>
            <person name="Demaille J."/>
            <person name="Van de Peer Y."/>
            <person name="Moreau H."/>
        </authorList>
    </citation>
    <scope>NUCLEOTIDE SEQUENCE [LARGE SCALE GENOMIC DNA]</scope>
    <source>
        <strain evidence="4">OTTH 0595 / CCAP 157/2 / RCC745</strain>
    </source>
</reference>
<dbReference type="PRINTS" id="PR00868">
    <property type="entry name" value="DNAPOLI"/>
</dbReference>
<dbReference type="InParanoid" id="A0A090M0Q6"/>
<dbReference type="FunFam" id="1.10.150.20:FF:000002">
    <property type="entry name" value="DNA polymerase I"/>
    <property type="match status" value="1"/>
</dbReference>
<dbReference type="OrthoDB" id="2320933at2759"/>
<dbReference type="CDD" id="cd08638">
    <property type="entry name" value="DNA_pol_A_theta"/>
    <property type="match status" value="1"/>
</dbReference>
<dbReference type="SMART" id="SM00482">
    <property type="entry name" value="POLAc"/>
    <property type="match status" value="1"/>
</dbReference>
<feature type="region of interest" description="Disordered" evidence="1">
    <location>
        <begin position="1"/>
        <end position="80"/>
    </location>
</feature>
<dbReference type="GO" id="GO:0006302">
    <property type="term" value="P:double-strand break repair"/>
    <property type="evidence" value="ECO:0007669"/>
    <property type="project" value="TreeGrafter"/>
</dbReference>
<dbReference type="RefSeq" id="XP_003079129.2">
    <property type="nucleotide sequence ID" value="XM_003079081.2"/>
</dbReference>
<dbReference type="Pfam" id="PF00476">
    <property type="entry name" value="DNA_pol_A"/>
    <property type="match status" value="1"/>
</dbReference>
<dbReference type="Gene3D" id="1.10.150.20">
    <property type="entry name" value="5' to 3' exonuclease, C-terminal subdomain"/>
    <property type="match status" value="1"/>
</dbReference>
<feature type="domain" description="DNA-directed DNA polymerase family A palm" evidence="2">
    <location>
        <begin position="487"/>
        <end position="702"/>
    </location>
</feature>
<dbReference type="STRING" id="70448.A0A090M0Q6"/>
<evidence type="ECO:0000313" key="4">
    <source>
        <dbReference type="Proteomes" id="UP000009170"/>
    </source>
</evidence>
<gene>
    <name evidence="3" type="ORF">OT_ostta05g00330</name>
</gene>
<reference evidence="3 4" key="2">
    <citation type="journal article" date="2014" name="BMC Genomics">
        <title>An improved genome of the model marine alga Ostreococcus tauri unfolds by assessing Illumina de novo assemblies.</title>
        <authorList>
            <person name="Blanc-Mathieu R."/>
            <person name="Verhelst B."/>
            <person name="Derelle E."/>
            <person name="Rombauts S."/>
            <person name="Bouget F.Y."/>
            <person name="Carre I."/>
            <person name="Chateau A."/>
            <person name="Eyre-Walker A."/>
            <person name="Grimsley N."/>
            <person name="Moreau H."/>
            <person name="Piegu B."/>
            <person name="Rivals E."/>
            <person name="Schackwitz W."/>
            <person name="Van de Peer Y."/>
            <person name="Piganeau G."/>
        </authorList>
    </citation>
    <scope>NUCLEOTIDE SEQUENCE [LARGE SCALE GENOMIC DNA]</scope>
    <source>
        <strain evidence="4">OTTH 0595 / CCAP 157/2 / RCC745</strain>
    </source>
</reference>
<dbReference type="InterPro" id="IPR001098">
    <property type="entry name" value="DNA-dir_DNA_pol_A_palm_dom"/>
</dbReference>
<dbReference type="EMBL" id="CAID01000005">
    <property type="protein sequence ID" value="CEF97820.1"/>
    <property type="molecule type" value="Genomic_DNA"/>
</dbReference>
<dbReference type="PANTHER" id="PTHR10133">
    <property type="entry name" value="DNA POLYMERASE I"/>
    <property type="match status" value="1"/>
</dbReference>
<dbReference type="AlphaFoldDB" id="A0A090M0Q6"/>
<dbReference type="GO" id="GO:0003887">
    <property type="term" value="F:DNA-directed DNA polymerase activity"/>
    <property type="evidence" value="ECO:0007669"/>
    <property type="project" value="InterPro"/>
</dbReference>
<keyword evidence="4" id="KW-1185">Reference proteome</keyword>
<dbReference type="SUPFAM" id="SSF56672">
    <property type="entry name" value="DNA/RNA polymerases"/>
    <property type="match status" value="1"/>
</dbReference>
<dbReference type="Gene3D" id="3.30.70.370">
    <property type="match status" value="1"/>
</dbReference>
<dbReference type="GO" id="GO:0003677">
    <property type="term" value="F:DNA binding"/>
    <property type="evidence" value="ECO:0007669"/>
    <property type="project" value="InterPro"/>
</dbReference>
<feature type="compositionally biased region" description="Basic and acidic residues" evidence="1">
    <location>
        <begin position="1"/>
        <end position="29"/>
    </location>
</feature>
<comment type="caution">
    <text evidence="3">The sequence shown here is derived from an EMBL/GenBank/DDBJ whole genome shotgun (WGS) entry which is preliminary data.</text>
</comment>
<dbReference type="GeneID" id="9833319"/>
<evidence type="ECO:0000313" key="3">
    <source>
        <dbReference type="EMBL" id="CEF97820.1"/>
    </source>
</evidence>
<dbReference type="InterPro" id="IPR002298">
    <property type="entry name" value="DNA_polymerase_A"/>
</dbReference>
<name>A0A090M0Q6_OSTTA</name>
<evidence type="ECO:0000259" key="2">
    <source>
        <dbReference type="SMART" id="SM00482"/>
    </source>
</evidence>
<dbReference type="InterPro" id="IPR043502">
    <property type="entry name" value="DNA/RNA_pol_sf"/>
</dbReference>
<accession>A0A090M0Q6</accession>
<sequence>MTRWRYERPRPRCDGEDELGARRDVDLRRATPVVTAVERGSGVADAEPARARAKSRRKLGTEPSAPAPAPAKKKRGSAKPSLHAEAIALAFEAGRGDAMDGVDESDAAAFNRALRETEEGTTCAIGTLQRDVVRVVDGVEIWFGFSSNFRPPDADECKAAKKAAKKFGESFSRVDDGDEEAASTEGVFTELLGFGVIFEATGEFFFLPHQKGSLDLAHRLDALISRCRVVTYHAQEVVQRALDVGVSKVEASTANFVDCRVDAWLMNPDRAYDGGISEVSGCFEEVTKNGDASWDSPTARLRADLALALRYYQRGSEIPRMQGISFARIVEAKIAVALGAMQHRGMCFDRHEANTQRAAANARVEELQNRARDVIGGVEINLSSAQQVGDVLYNQLKLPPPSAHAMKGAKSSHLSTSVDVLQQMKHPFAQIVLDHRGALKERAMCDGYDKATVVNAEGHARIHTRWNNTSTATGRLSSSAPNVQQVGRGSMRNCFIAPPGRVLVAADYSQIELRVLAHLTEDERLISLFNEHSRTVDVFCAIWNAGRNLPIETPTEPGTRDIAKRTAYGIVYGQHATGLAEKLNCSKFEAQGYIAAFHRAFPRVQQWISRVIQTAERDGAVIIPFSGRHRPLPKIHSNVFSERSEAQRQAVNTVIQGSASDLIKTAMLRWCEATKAGEARAELVELVAQIHDELLFECEKDYVQEAVRVIRSCMEGALCLSVPTPVKISTGKSWGELVEIAIS</sequence>
<dbReference type="KEGG" id="ota:OT_ostta05g00330"/>
<organism evidence="3 4">
    <name type="scientific">Ostreococcus tauri</name>
    <name type="common">Marine green alga</name>
    <dbReference type="NCBI Taxonomy" id="70448"/>
    <lineage>
        <taxon>Eukaryota</taxon>
        <taxon>Viridiplantae</taxon>
        <taxon>Chlorophyta</taxon>
        <taxon>Mamiellophyceae</taxon>
        <taxon>Mamiellales</taxon>
        <taxon>Bathycoccaceae</taxon>
        <taxon>Ostreococcus</taxon>
    </lineage>
</organism>